<evidence type="ECO:0008006" key="4">
    <source>
        <dbReference type="Google" id="ProtNLM"/>
    </source>
</evidence>
<protein>
    <recommendedName>
        <fullName evidence="4">Transposase</fullName>
    </recommendedName>
</protein>
<keyword evidence="3" id="KW-1185">Reference proteome</keyword>
<dbReference type="Proteomes" id="UP001444071">
    <property type="component" value="Unassembled WGS sequence"/>
</dbReference>
<name>A0ABV0WQ98_9TELE</name>
<keyword evidence="1" id="KW-0472">Membrane</keyword>
<keyword evidence="1" id="KW-0812">Transmembrane</keyword>
<keyword evidence="1" id="KW-1133">Transmembrane helix</keyword>
<comment type="caution">
    <text evidence="2">The sequence shown here is derived from an EMBL/GenBank/DDBJ whole genome shotgun (WGS) entry which is preliminary data.</text>
</comment>
<accession>A0ABV0WQ98</accession>
<sequence>MNPSCLSQRFRASGGCSVMVWGYFLCTHCLNTLAYVNIVVGYIYPLMTTGFMSTTMIKLHSRINGALHQKCGIIRKENYIQLLKQNLKTSVRKFGHKLVFQMDNNHHHKALISVVDKPDPITAVLSGGMVQNSSKLLGKAYGRIPRTFD</sequence>
<organism evidence="2 3">
    <name type="scientific">Xenotaenia resolanae</name>
    <dbReference type="NCBI Taxonomy" id="208358"/>
    <lineage>
        <taxon>Eukaryota</taxon>
        <taxon>Metazoa</taxon>
        <taxon>Chordata</taxon>
        <taxon>Craniata</taxon>
        <taxon>Vertebrata</taxon>
        <taxon>Euteleostomi</taxon>
        <taxon>Actinopterygii</taxon>
        <taxon>Neopterygii</taxon>
        <taxon>Teleostei</taxon>
        <taxon>Neoteleostei</taxon>
        <taxon>Acanthomorphata</taxon>
        <taxon>Ovalentaria</taxon>
        <taxon>Atherinomorphae</taxon>
        <taxon>Cyprinodontiformes</taxon>
        <taxon>Goodeidae</taxon>
        <taxon>Xenotaenia</taxon>
    </lineage>
</organism>
<dbReference type="Gene3D" id="3.30.420.10">
    <property type="entry name" value="Ribonuclease H-like superfamily/Ribonuclease H"/>
    <property type="match status" value="1"/>
</dbReference>
<evidence type="ECO:0000256" key="1">
    <source>
        <dbReference type="SAM" id="Phobius"/>
    </source>
</evidence>
<evidence type="ECO:0000313" key="3">
    <source>
        <dbReference type="Proteomes" id="UP001444071"/>
    </source>
</evidence>
<feature type="transmembrane region" description="Helical" evidence="1">
    <location>
        <begin position="20"/>
        <end position="44"/>
    </location>
</feature>
<dbReference type="EMBL" id="JAHRIM010062943">
    <property type="protein sequence ID" value="MEQ2271788.1"/>
    <property type="molecule type" value="Genomic_DNA"/>
</dbReference>
<proteinExistence type="predicted"/>
<evidence type="ECO:0000313" key="2">
    <source>
        <dbReference type="EMBL" id="MEQ2271788.1"/>
    </source>
</evidence>
<dbReference type="InterPro" id="IPR036397">
    <property type="entry name" value="RNaseH_sf"/>
</dbReference>
<gene>
    <name evidence="2" type="ORF">XENORESO_009250</name>
</gene>
<reference evidence="2 3" key="1">
    <citation type="submission" date="2021-06" db="EMBL/GenBank/DDBJ databases">
        <authorList>
            <person name="Palmer J.M."/>
        </authorList>
    </citation>
    <scope>NUCLEOTIDE SEQUENCE [LARGE SCALE GENOMIC DNA]</scope>
    <source>
        <strain evidence="2 3">XR_2019</strain>
        <tissue evidence="2">Muscle</tissue>
    </source>
</reference>